<organism evidence="3 4">
    <name type="scientific">Dissulfurirhabdus thermomarina</name>
    <dbReference type="NCBI Taxonomy" id="1765737"/>
    <lineage>
        <taxon>Bacteria</taxon>
        <taxon>Deltaproteobacteria</taxon>
        <taxon>Dissulfurirhabdaceae</taxon>
        <taxon>Dissulfurirhabdus</taxon>
    </lineage>
</organism>
<evidence type="ECO:0000313" key="4">
    <source>
        <dbReference type="Proteomes" id="UP000469346"/>
    </source>
</evidence>
<evidence type="ECO:0000313" key="3">
    <source>
        <dbReference type="EMBL" id="NDY42242.1"/>
    </source>
</evidence>
<dbReference type="Gene3D" id="1.10.1780.10">
    <property type="entry name" value="Clp, N-terminal domain"/>
    <property type="match status" value="1"/>
</dbReference>
<evidence type="ECO:0000259" key="2">
    <source>
        <dbReference type="PROSITE" id="PS51903"/>
    </source>
</evidence>
<gene>
    <name evidence="3" type="ORF">G3N55_05215</name>
</gene>
<dbReference type="InterPro" id="IPR036628">
    <property type="entry name" value="Clp_N_dom_sf"/>
</dbReference>
<dbReference type="PROSITE" id="PS51903">
    <property type="entry name" value="CLP_R"/>
    <property type="match status" value="1"/>
</dbReference>
<dbReference type="AlphaFoldDB" id="A0A6N9TLT7"/>
<reference evidence="3 4" key="1">
    <citation type="submission" date="2020-02" db="EMBL/GenBank/DDBJ databases">
        <title>Comparative genomics of sulfur disproportionating microorganisms.</title>
        <authorList>
            <person name="Ward L.M."/>
            <person name="Bertran E."/>
            <person name="Johnston D.T."/>
        </authorList>
    </citation>
    <scope>NUCLEOTIDE SEQUENCE [LARGE SCALE GENOMIC DNA]</scope>
    <source>
        <strain evidence="3 4">DSM 100025</strain>
    </source>
</reference>
<dbReference type="InterPro" id="IPR004176">
    <property type="entry name" value="Clp_R_N"/>
</dbReference>
<dbReference type="Proteomes" id="UP000469346">
    <property type="component" value="Unassembled WGS sequence"/>
</dbReference>
<dbReference type="SUPFAM" id="SSF81923">
    <property type="entry name" value="Double Clp-N motif"/>
    <property type="match status" value="1"/>
</dbReference>
<feature type="domain" description="Clp R" evidence="2">
    <location>
        <begin position="1"/>
        <end position="69"/>
    </location>
</feature>
<dbReference type="Pfam" id="PF02861">
    <property type="entry name" value="Clp_N"/>
    <property type="match status" value="1"/>
</dbReference>
<accession>A0A6N9TLT7</accession>
<keyword evidence="1" id="KW-0677">Repeat</keyword>
<keyword evidence="4" id="KW-1185">Reference proteome</keyword>
<comment type="caution">
    <text evidence="3">The sequence shown here is derived from an EMBL/GenBank/DDBJ whole genome shotgun (WGS) entry which is preliminary data.</text>
</comment>
<feature type="non-terminal residue" evidence="3">
    <location>
        <position position="75"/>
    </location>
</feature>
<sequence>MISKEVEHTLTAAAREAHLRHHEYLSLEHLLFALVQSEKGAQALRACGGDPAVLKAELEIFFQRHMERSPGDEPH</sequence>
<protein>
    <recommendedName>
        <fullName evidence="2">Clp R domain-containing protein</fullName>
    </recommendedName>
</protein>
<name>A0A6N9TLT7_DISTH</name>
<dbReference type="EMBL" id="JAAGRR010000042">
    <property type="protein sequence ID" value="NDY42242.1"/>
    <property type="molecule type" value="Genomic_DNA"/>
</dbReference>
<proteinExistence type="predicted"/>
<dbReference type="RefSeq" id="WP_163298386.1">
    <property type="nucleotide sequence ID" value="NZ_JAAGRR010000042.1"/>
</dbReference>
<evidence type="ECO:0000256" key="1">
    <source>
        <dbReference type="PROSITE-ProRule" id="PRU01251"/>
    </source>
</evidence>